<proteinExistence type="predicted"/>
<evidence type="ECO:0000313" key="1">
    <source>
        <dbReference type="EMBL" id="JAE03437.1"/>
    </source>
</evidence>
<dbReference type="AlphaFoldDB" id="A0A0A9ETL2"/>
<reference evidence="1" key="2">
    <citation type="journal article" date="2015" name="Data Brief">
        <title>Shoot transcriptome of the giant reed, Arundo donax.</title>
        <authorList>
            <person name="Barrero R.A."/>
            <person name="Guerrero F.D."/>
            <person name="Moolhuijzen P."/>
            <person name="Goolsby J.A."/>
            <person name="Tidwell J."/>
            <person name="Bellgard S.E."/>
            <person name="Bellgard M.I."/>
        </authorList>
    </citation>
    <scope>NUCLEOTIDE SEQUENCE</scope>
    <source>
        <tissue evidence="1">Shoot tissue taken approximately 20 cm above the soil surface</tissue>
    </source>
</reference>
<organism evidence="1">
    <name type="scientific">Arundo donax</name>
    <name type="common">Giant reed</name>
    <name type="synonym">Donax arundinaceus</name>
    <dbReference type="NCBI Taxonomy" id="35708"/>
    <lineage>
        <taxon>Eukaryota</taxon>
        <taxon>Viridiplantae</taxon>
        <taxon>Streptophyta</taxon>
        <taxon>Embryophyta</taxon>
        <taxon>Tracheophyta</taxon>
        <taxon>Spermatophyta</taxon>
        <taxon>Magnoliopsida</taxon>
        <taxon>Liliopsida</taxon>
        <taxon>Poales</taxon>
        <taxon>Poaceae</taxon>
        <taxon>PACMAD clade</taxon>
        <taxon>Arundinoideae</taxon>
        <taxon>Arundineae</taxon>
        <taxon>Arundo</taxon>
    </lineage>
</organism>
<protein>
    <submittedName>
        <fullName evidence="1">Uncharacterized protein</fullName>
    </submittedName>
</protein>
<accession>A0A0A9ETL2</accession>
<name>A0A0A9ETL2_ARUDO</name>
<reference evidence="1" key="1">
    <citation type="submission" date="2014-09" db="EMBL/GenBank/DDBJ databases">
        <authorList>
            <person name="Magalhaes I.L.F."/>
            <person name="Oliveira U."/>
            <person name="Santos F.R."/>
            <person name="Vidigal T.H.D.A."/>
            <person name="Brescovit A.D."/>
            <person name="Santos A.J."/>
        </authorList>
    </citation>
    <scope>NUCLEOTIDE SEQUENCE</scope>
    <source>
        <tissue evidence="1">Shoot tissue taken approximately 20 cm above the soil surface</tissue>
    </source>
</reference>
<dbReference type="EMBL" id="GBRH01194459">
    <property type="protein sequence ID" value="JAE03437.1"/>
    <property type="molecule type" value="Transcribed_RNA"/>
</dbReference>
<sequence>MNRPAATQSQASINSKDLVTNCWKKVQEMGHLAAGQERSEGKGHPCLHNQVASPNIMKGENSQEGEVAARRDVEVKKSIIQDKLDPLSSQPKISELSLSQLSLL</sequence>